<proteinExistence type="predicted"/>
<dbReference type="EMBL" id="RAXZ01000009">
    <property type="protein sequence ID" value="RKG52677.1"/>
    <property type="molecule type" value="Genomic_DNA"/>
</dbReference>
<reference evidence="1 2" key="1">
    <citation type="submission" date="2018-09" db="EMBL/GenBank/DDBJ databases">
        <title>The draft genome of Acinetobacter spp. strains.</title>
        <authorList>
            <person name="Qin J."/>
            <person name="Feng Y."/>
            <person name="Zong Z."/>
        </authorList>
    </citation>
    <scope>NUCLEOTIDE SEQUENCE [LARGE SCALE GENOMIC DNA]</scope>
    <source>
        <strain evidence="1 2">WCHAc060002</strain>
    </source>
</reference>
<dbReference type="AlphaFoldDB" id="A0A3A8G0P3"/>
<protein>
    <submittedName>
        <fullName evidence="1">Uncharacterized protein</fullName>
    </submittedName>
</protein>
<evidence type="ECO:0000313" key="2">
    <source>
        <dbReference type="Proteomes" id="UP000281084"/>
    </source>
</evidence>
<name>A0A3A8G0P3_9GAMM</name>
<gene>
    <name evidence="1" type="ORF">D7V64_08820</name>
</gene>
<dbReference type="Proteomes" id="UP000281084">
    <property type="component" value="Unassembled WGS sequence"/>
</dbReference>
<organism evidence="1 2">
    <name type="scientific">Acinetobacter cumulans</name>
    <dbReference type="NCBI Taxonomy" id="2136182"/>
    <lineage>
        <taxon>Bacteria</taxon>
        <taxon>Pseudomonadati</taxon>
        <taxon>Pseudomonadota</taxon>
        <taxon>Gammaproteobacteria</taxon>
        <taxon>Moraxellales</taxon>
        <taxon>Moraxellaceae</taxon>
        <taxon>Acinetobacter</taxon>
    </lineage>
</organism>
<evidence type="ECO:0000313" key="1">
    <source>
        <dbReference type="EMBL" id="RKG52677.1"/>
    </source>
</evidence>
<dbReference type="RefSeq" id="WP_120367474.1">
    <property type="nucleotide sequence ID" value="NZ_RAXZ01000009.1"/>
</dbReference>
<sequence>MKKILVATIVSSLWVSGNATSFQALSDSELSSVDGQALLNFSKDNYTYTNANSEKVEFFKLGLGAEMELNTNIKSLQLGCGGDKGAGKCDIDISNLSISGMPSSFDANGVPVYDSNGRASTSAKITNPFIEFAIKNGGKASTREVVGFRLGADAISGLLTAGTDNTANPSDGIQSFSGYMKMAATTGDVNTKQSTFGDSKTEEIKGNLTASILGLEFPREFKSDSTAADNKGVTVPSINVKFNMPETVVSGSRLSVANVPGITASIKSIPLAANSSMTQAQKDLFKNDQLLVTFDPILGLAKKAIFKMGEGSDIQNLNMEIAFNQSLSMVHNIPLSGTGGYLSLQSETLKWAGTEVQDTAQKGWWMSFKDPIQLGYLQAKDQVDISAVLPQVANLVSDFLLDENNRITTGTGESLGTLFNTPVVKLLNIDLGNYTQAKPATIALNSQILQNQTVVSNCFGGLKFC</sequence>
<accession>A0A3A8G0P3</accession>
<comment type="caution">
    <text evidence="1">The sequence shown here is derived from an EMBL/GenBank/DDBJ whole genome shotgun (WGS) entry which is preliminary data.</text>
</comment>